<gene>
    <name evidence="2" type="ORF">KUF71_020161</name>
</gene>
<keyword evidence="1" id="KW-0472">Membrane</keyword>
<accession>A0AAE1GWA1</accession>
<dbReference type="PANTHER" id="PTHR39948:SF1">
    <property type="entry name" value="GEO11419P1"/>
    <property type="match status" value="1"/>
</dbReference>
<evidence type="ECO:0000256" key="1">
    <source>
        <dbReference type="SAM" id="Phobius"/>
    </source>
</evidence>
<sequence length="66" mass="7514">MACNPCTCILWFLVFLFIAWPVSFFCYFIFSFVGPLAGCIKCLEPVADTLIEGVKWPQTCVKNMCH</sequence>
<evidence type="ECO:0000313" key="2">
    <source>
        <dbReference type="EMBL" id="KAK3910392.1"/>
    </source>
</evidence>
<dbReference type="PANTHER" id="PTHR39948">
    <property type="entry name" value="GEO11419P1"/>
    <property type="match status" value="1"/>
</dbReference>
<keyword evidence="1" id="KW-0812">Transmembrane</keyword>
<keyword evidence="1" id="KW-1133">Transmembrane helix</keyword>
<proteinExistence type="predicted"/>
<dbReference type="GO" id="GO:0016746">
    <property type="term" value="F:acyltransferase activity"/>
    <property type="evidence" value="ECO:0007669"/>
    <property type="project" value="UniProtKB-KW"/>
</dbReference>
<dbReference type="AlphaFoldDB" id="A0AAE1GWA1"/>
<name>A0AAE1GWA1_9NEOP</name>
<feature type="transmembrane region" description="Helical" evidence="1">
    <location>
        <begin position="9"/>
        <end position="33"/>
    </location>
</feature>
<protein>
    <submittedName>
        <fullName evidence="2">Phospholipid:diacylglycerol acyltransferase 1</fullName>
    </submittedName>
</protein>
<organism evidence="2 3">
    <name type="scientific">Frankliniella fusca</name>
    <dbReference type="NCBI Taxonomy" id="407009"/>
    <lineage>
        <taxon>Eukaryota</taxon>
        <taxon>Metazoa</taxon>
        <taxon>Ecdysozoa</taxon>
        <taxon>Arthropoda</taxon>
        <taxon>Hexapoda</taxon>
        <taxon>Insecta</taxon>
        <taxon>Pterygota</taxon>
        <taxon>Neoptera</taxon>
        <taxon>Paraneoptera</taxon>
        <taxon>Thysanoptera</taxon>
        <taxon>Terebrantia</taxon>
        <taxon>Thripoidea</taxon>
        <taxon>Thripidae</taxon>
        <taxon>Frankliniella</taxon>
    </lineage>
</organism>
<keyword evidence="2" id="KW-0808">Transferase</keyword>
<comment type="caution">
    <text evidence="2">The sequence shown here is derived from an EMBL/GenBank/DDBJ whole genome shotgun (WGS) entry which is preliminary data.</text>
</comment>
<reference evidence="2" key="1">
    <citation type="submission" date="2021-07" db="EMBL/GenBank/DDBJ databases">
        <authorList>
            <person name="Catto M.A."/>
            <person name="Jacobson A."/>
            <person name="Kennedy G."/>
            <person name="Labadie P."/>
            <person name="Hunt B.G."/>
            <person name="Srinivasan R."/>
        </authorList>
    </citation>
    <scope>NUCLEOTIDE SEQUENCE</scope>
    <source>
        <strain evidence="2">PL_HMW_Pooled</strain>
        <tissue evidence="2">Head</tissue>
    </source>
</reference>
<reference evidence="2" key="2">
    <citation type="journal article" date="2023" name="BMC Genomics">
        <title>Pest status, molecular evolution, and epigenetic factors derived from the genome assembly of Frankliniella fusca, a thysanopteran phytovirus vector.</title>
        <authorList>
            <person name="Catto M.A."/>
            <person name="Labadie P.E."/>
            <person name="Jacobson A.L."/>
            <person name="Kennedy G.G."/>
            <person name="Srinivasan R."/>
            <person name="Hunt B.G."/>
        </authorList>
    </citation>
    <scope>NUCLEOTIDE SEQUENCE</scope>
    <source>
        <strain evidence="2">PL_HMW_Pooled</strain>
    </source>
</reference>
<keyword evidence="3" id="KW-1185">Reference proteome</keyword>
<dbReference type="EMBL" id="JAHWGI010000155">
    <property type="protein sequence ID" value="KAK3910392.1"/>
    <property type="molecule type" value="Genomic_DNA"/>
</dbReference>
<evidence type="ECO:0000313" key="3">
    <source>
        <dbReference type="Proteomes" id="UP001219518"/>
    </source>
</evidence>
<dbReference type="Proteomes" id="UP001219518">
    <property type="component" value="Unassembled WGS sequence"/>
</dbReference>
<keyword evidence="2" id="KW-0012">Acyltransferase</keyword>